<dbReference type="Proteomes" id="UP000292424">
    <property type="component" value="Chromosome"/>
</dbReference>
<gene>
    <name evidence="1" type="ORF">E0W69_001500</name>
</gene>
<dbReference type="EMBL" id="CP044016">
    <property type="protein sequence ID" value="QES87388.1"/>
    <property type="molecule type" value="Genomic_DNA"/>
</dbReference>
<dbReference type="KEGG" id="arac:E0W69_001500"/>
<evidence type="ECO:0000313" key="1">
    <source>
        <dbReference type="EMBL" id="QES87388.1"/>
    </source>
</evidence>
<organism evidence="1 2">
    <name type="scientific">Rhizosphaericola mali</name>
    <dbReference type="NCBI Taxonomy" id="2545455"/>
    <lineage>
        <taxon>Bacteria</taxon>
        <taxon>Pseudomonadati</taxon>
        <taxon>Bacteroidota</taxon>
        <taxon>Chitinophagia</taxon>
        <taxon>Chitinophagales</taxon>
        <taxon>Chitinophagaceae</taxon>
        <taxon>Rhizosphaericola</taxon>
    </lineage>
</organism>
<evidence type="ECO:0000313" key="2">
    <source>
        <dbReference type="Proteomes" id="UP000292424"/>
    </source>
</evidence>
<dbReference type="OrthoDB" id="961030at2"/>
<reference evidence="1 2" key="1">
    <citation type="submission" date="2019-09" db="EMBL/GenBank/DDBJ databases">
        <title>Complete genome sequence of Arachidicoccus sp. B3-10 isolated from apple orchard soil.</title>
        <authorList>
            <person name="Kim H.S."/>
            <person name="Han K.-I."/>
            <person name="Suh M.K."/>
            <person name="Lee K.C."/>
            <person name="Eom M.K."/>
            <person name="Kim J.-S."/>
            <person name="Kang S.W."/>
            <person name="Sin Y."/>
            <person name="Lee J.-S."/>
        </authorList>
    </citation>
    <scope>NUCLEOTIDE SEQUENCE [LARGE SCALE GENOMIC DNA]</scope>
    <source>
        <strain evidence="1 2">B3-10</strain>
    </source>
</reference>
<keyword evidence="2" id="KW-1185">Reference proteome</keyword>
<dbReference type="RefSeq" id="WP_131328265.1">
    <property type="nucleotide sequence ID" value="NZ_CP044016.1"/>
</dbReference>
<proteinExistence type="predicted"/>
<sequence length="103" mass="11914">MDQEKNLLNQIFELEQKLEQEPIFSKIERNLNRMKSIIEEIGFISKNPINEKYTDARTDVEASIVGKEGRHMMITKVVKPIIYKLESSNPLLVQKGIVIVESI</sequence>
<protein>
    <recommendedName>
        <fullName evidence="3">Nucleotide exchange factor GrpE</fullName>
    </recommendedName>
</protein>
<name>A0A5P2FYC6_9BACT</name>
<evidence type="ECO:0008006" key="3">
    <source>
        <dbReference type="Google" id="ProtNLM"/>
    </source>
</evidence>
<accession>A0A5P2FYC6</accession>
<dbReference type="AlphaFoldDB" id="A0A5P2FYC6"/>